<feature type="region of interest" description="Disordered" evidence="1">
    <location>
        <begin position="47"/>
        <end position="68"/>
    </location>
</feature>
<feature type="transmembrane region" description="Helical" evidence="2">
    <location>
        <begin position="25"/>
        <end position="49"/>
    </location>
</feature>
<feature type="compositionally biased region" description="Polar residues" evidence="1">
    <location>
        <begin position="408"/>
        <end position="417"/>
    </location>
</feature>
<sequence>MTRSNSDDASSHRRDRRTERPSSPVVMMMATMTILVLKLTTMMPAAAATGSSSTSSTTRSMAASSSRRLLVPSSPIIVATTNVVGSTTALLSSRTNLLRGGGDDEGHDGESTTFEQQQQRRRRQQQQDPVYPDPRYTASLNPDGSSMADFGDNMNESSTPSSYYEYRETVEDRIEAWRRQQEQLQHSQSALEASSAVDESGRLKLFAAVSRASVSFFFFILMWRTVHHYELADSTFAISKCPWLLRAVVVTPLVVLFLGEMMGAVLGLTGGLGGGGGCGSASHATKRRLKGVLNLHKLVELSMILYNVVRLAIWPSRYVMREVYIGRTIANFFFLMQAQIYTKLSWDDVSKSTIGEGGYVTESYYDDYTPDMVMGNNNYEGDPSPWRQSTGGQYYRPKQAQQQQMQQNYDGSSTGWS</sequence>
<feature type="region of interest" description="Disordered" evidence="1">
    <location>
        <begin position="1"/>
        <end position="26"/>
    </location>
</feature>
<keyword evidence="4" id="KW-1185">Reference proteome</keyword>
<evidence type="ECO:0000256" key="1">
    <source>
        <dbReference type="SAM" id="MobiDB-lite"/>
    </source>
</evidence>
<evidence type="ECO:0000313" key="3">
    <source>
        <dbReference type="EMBL" id="KAL3802557.1"/>
    </source>
</evidence>
<dbReference type="EMBL" id="JALLAZ020000144">
    <property type="protein sequence ID" value="KAL3802557.1"/>
    <property type="molecule type" value="Genomic_DNA"/>
</dbReference>
<keyword evidence="2" id="KW-0472">Membrane</keyword>
<feature type="compositionally biased region" description="Basic and acidic residues" evidence="1">
    <location>
        <begin position="101"/>
        <end position="110"/>
    </location>
</feature>
<evidence type="ECO:0000256" key="2">
    <source>
        <dbReference type="SAM" id="Phobius"/>
    </source>
</evidence>
<name>A0ABD3QQ74_9STRA</name>
<gene>
    <name evidence="3" type="ORF">ACHAW5_010950</name>
</gene>
<proteinExistence type="predicted"/>
<keyword evidence="2" id="KW-1133">Transmembrane helix</keyword>
<keyword evidence="2" id="KW-0812">Transmembrane</keyword>
<dbReference type="Proteomes" id="UP001530315">
    <property type="component" value="Unassembled WGS sequence"/>
</dbReference>
<reference evidence="3 4" key="1">
    <citation type="submission" date="2024-10" db="EMBL/GenBank/DDBJ databases">
        <title>Updated reference genomes for cyclostephanoid diatoms.</title>
        <authorList>
            <person name="Roberts W.R."/>
            <person name="Alverson A.J."/>
        </authorList>
    </citation>
    <scope>NUCLEOTIDE SEQUENCE [LARGE SCALE GENOMIC DNA]</scope>
    <source>
        <strain evidence="3 4">AJA276-08</strain>
    </source>
</reference>
<accession>A0ABD3QQ74</accession>
<feature type="compositionally biased region" description="Basic and acidic residues" evidence="1">
    <location>
        <begin position="1"/>
        <end position="20"/>
    </location>
</feature>
<protein>
    <submittedName>
        <fullName evidence="3">Uncharacterized protein</fullName>
    </submittedName>
</protein>
<evidence type="ECO:0000313" key="4">
    <source>
        <dbReference type="Proteomes" id="UP001530315"/>
    </source>
</evidence>
<feature type="region of interest" description="Disordered" evidence="1">
    <location>
        <begin position="96"/>
        <end position="162"/>
    </location>
</feature>
<organism evidence="3 4">
    <name type="scientific">Stephanodiscus triporus</name>
    <dbReference type="NCBI Taxonomy" id="2934178"/>
    <lineage>
        <taxon>Eukaryota</taxon>
        <taxon>Sar</taxon>
        <taxon>Stramenopiles</taxon>
        <taxon>Ochrophyta</taxon>
        <taxon>Bacillariophyta</taxon>
        <taxon>Coscinodiscophyceae</taxon>
        <taxon>Thalassiosirophycidae</taxon>
        <taxon>Stephanodiscales</taxon>
        <taxon>Stephanodiscaceae</taxon>
        <taxon>Stephanodiscus</taxon>
    </lineage>
</organism>
<comment type="caution">
    <text evidence="3">The sequence shown here is derived from an EMBL/GenBank/DDBJ whole genome shotgun (WGS) entry which is preliminary data.</text>
</comment>
<dbReference type="AlphaFoldDB" id="A0ABD3QQ74"/>
<feature type="region of interest" description="Disordered" evidence="1">
    <location>
        <begin position="376"/>
        <end position="417"/>
    </location>
</feature>